<comment type="function">
    <text evidence="1 13">Transfers the gamma-phosphate of ATP to the 4'-position of a tetraacyldisaccharide 1-phosphate intermediate (termed DS-1-P) to form tetraacyldisaccharide 1,4'-bis-phosphate (lipid IVA).</text>
</comment>
<dbReference type="RefSeq" id="WP_191820364.1">
    <property type="nucleotide sequence ID" value="NZ_JACYFT010000004.1"/>
</dbReference>
<sequence>MPRPVHQWLPEQWLGRGLAVQCLRPVSWIYGALAWARRLAYRQGWLASQRVEATVIVVGNVVAGGAGKTPTTIVLVQHLLQRGWTVGVVSRGHGRQTTDTRPVLAHSTPTLVGDEPLLIAQATGVPVWVGASRAEAARQLLQAHPGTQIVVCDDGLQHLALARDIEICVMDERGVGNGCLLPAGPLREPWPRQVDLLLHTGPSAMADGFHAQRQLADWAVRANGDRVALASLQGHAVDAVAGLARPEAFFGMLRATGLQLAQTHALPDHANFADWPTAALQRPLLCTEKDAAKLWLRQPEALAVPLQLDIEPGFWTALDALLAERAGSPVSSTHGQQTA</sequence>
<comment type="catalytic activity">
    <reaction evidence="13">
        <text>a lipid A disaccharide + ATP = a lipid IVA + ADP + H(+)</text>
        <dbReference type="Rhea" id="RHEA:67840"/>
        <dbReference type="ChEBI" id="CHEBI:15378"/>
        <dbReference type="ChEBI" id="CHEBI:30616"/>
        <dbReference type="ChEBI" id="CHEBI:176343"/>
        <dbReference type="ChEBI" id="CHEBI:176425"/>
        <dbReference type="ChEBI" id="CHEBI:456216"/>
        <dbReference type="EC" id="2.7.1.130"/>
    </reaction>
</comment>
<evidence type="ECO:0000256" key="9">
    <source>
        <dbReference type="ARBA" id="ARBA00022777"/>
    </source>
</evidence>
<proteinExistence type="inferred from homology"/>
<evidence type="ECO:0000256" key="6">
    <source>
        <dbReference type="ARBA" id="ARBA00022556"/>
    </source>
</evidence>
<dbReference type="GO" id="GO:0005886">
    <property type="term" value="C:plasma membrane"/>
    <property type="evidence" value="ECO:0007669"/>
    <property type="project" value="TreeGrafter"/>
</dbReference>
<dbReference type="PANTHER" id="PTHR42724">
    <property type="entry name" value="TETRAACYLDISACCHARIDE 4'-KINASE"/>
    <property type="match status" value="1"/>
</dbReference>
<dbReference type="GO" id="GO:0009029">
    <property type="term" value="F:lipid-A 4'-kinase activity"/>
    <property type="evidence" value="ECO:0007669"/>
    <property type="project" value="UniProtKB-UniRule"/>
</dbReference>
<comment type="caution">
    <text evidence="14">The sequence shown here is derived from an EMBL/GenBank/DDBJ whole genome shotgun (WGS) entry which is preliminary data.</text>
</comment>
<keyword evidence="5 13" id="KW-0444">Lipid biosynthesis</keyword>
<evidence type="ECO:0000256" key="3">
    <source>
        <dbReference type="ARBA" id="ARBA00012071"/>
    </source>
</evidence>
<dbReference type="PANTHER" id="PTHR42724:SF1">
    <property type="entry name" value="TETRAACYLDISACCHARIDE 4'-KINASE, MITOCHONDRIAL-RELATED"/>
    <property type="match status" value="1"/>
</dbReference>
<name>A0A927IN55_9BURK</name>
<dbReference type="GO" id="GO:0009244">
    <property type="term" value="P:lipopolysaccharide core region biosynthetic process"/>
    <property type="evidence" value="ECO:0007669"/>
    <property type="project" value="TreeGrafter"/>
</dbReference>
<comment type="pathway">
    <text evidence="2 13">Glycolipid biosynthesis; lipid IV(A) biosynthesis; lipid IV(A) from (3R)-3-hydroxytetradecanoyl-[acyl-carrier-protein] and UDP-N-acetyl-alpha-D-glucosamine: step 6/6.</text>
</comment>
<dbReference type="GO" id="GO:0005524">
    <property type="term" value="F:ATP binding"/>
    <property type="evidence" value="ECO:0007669"/>
    <property type="project" value="UniProtKB-UniRule"/>
</dbReference>
<dbReference type="AlphaFoldDB" id="A0A927IN55"/>
<evidence type="ECO:0000256" key="12">
    <source>
        <dbReference type="ARBA" id="ARBA00029757"/>
    </source>
</evidence>
<comment type="similarity">
    <text evidence="13">Belongs to the LpxK family.</text>
</comment>
<evidence type="ECO:0000313" key="14">
    <source>
        <dbReference type="EMBL" id="MBD8051876.1"/>
    </source>
</evidence>
<evidence type="ECO:0000256" key="8">
    <source>
        <dbReference type="ARBA" id="ARBA00022741"/>
    </source>
</evidence>
<evidence type="ECO:0000256" key="5">
    <source>
        <dbReference type="ARBA" id="ARBA00022516"/>
    </source>
</evidence>
<keyword evidence="11 13" id="KW-0443">Lipid metabolism</keyword>
<keyword evidence="6 13" id="KW-0441">Lipid A biosynthesis</keyword>
<evidence type="ECO:0000256" key="11">
    <source>
        <dbReference type="ARBA" id="ARBA00023098"/>
    </source>
</evidence>
<keyword evidence="10 13" id="KW-0067">ATP-binding</keyword>
<feature type="binding site" evidence="13">
    <location>
        <begin position="62"/>
        <end position="69"/>
    </location>
    <ligand>
        <name>ATP</name>
        <dbReference type="ChEBI" id="CHEBI:30616"/>
    </ligand>
</feature>
<evidence type="ECO:0000256" key="1">
    <source>
        <dbReference type="ARBA" id="ARBA00002274"/>
    </source>
</evidence>
<organism evidence="14 15">
    <name type="scientific">Limnohabitans radicicola</name>
    <dbReference type="NCBI Taxonomy" id="2771427"/>
    <lineage>
        <taxon>Bacteria</taxon>
        <taxon>Pseudomonadati</taxon>
        <taxon>Pseudomonadota</taxon>
        <taxon>Betaproteobacteria</taxon>
        <taxon>Burkholderiales</taxon>
        <taxon>Comamonadaceae</taxon>
        <taxon>Limnohabitans</taxon>
    </lineage>
</organism>
<dbReference type="InterPro" id="IPR027417">
    <property type="entry name" value="P-loop_NTPase"/>
</dbReference>
<dbReference type="NCBIfam" id="TIGR00682">
    <property type="entry name" value="lpxK"/>
    <property type="match status" value="1"/>
</dbReference>
<accession>A0A927IN55</accession>
<dbReference type="Pfam" id="PF02606">
    <property type="entry name" value="LpxK"/>
    <property type="match status" value="1"/>
</dbReference>
<reference evidence="14" key="1">
    <citation type="submission" date="2020-09" db="EMBL/GenBank/DDBJ databases">
        <title>Genome seq and assembly of Limnohabitants sp.</title>
        <authorList>
            <person name="Chhetri G."/>
        </authorList>
    </citation>
    <scope>NUCLEOTIDE SEQUENCE</scope>
    <source>
        <strain evidence="14">JUR4</strain>
    </source>
</reference>
<evidence type="ECO:0000256" key="7">
    <source>
        <dbReference type="ARBA" id="ARBA00022679"/>
    </source>
</evidence>
<evidence type="ECO:0000256" key="13">
    <source>
        <dbReference type="HAMAP-Rule" id="MF_00409"/>
    </source>
</evidence>
<evidence type="ECO:0000256" key="2">
    <source>
        <dbReference type="ARBA" id="ARBA00004870"/>
    </source>
</evidence>
<protein>
    <recommendedName>
        <fullName evidence="4 13">Tetraacyldisaccharide 4'-kinase</fullName>
        <ecNumber evidence="3 13">2.7.1.130</ecNumber>
    </recommendedName>
    <alternativeName>
        <fullName evidence="12 13">Lipid A 4'-kinase</fullName>
    </alternativeName>
</protein>
<keyword evidence="9 13" id="KW-0418">Kinase</keyword>
<gene>
    <name evidence="13" type="primary">lpxK</name>
    <name evidence="14" type="ORF">IC609_15130</name>
</gene>
<dbReference type="Proteomes" id="UP000647424">
    <property type="component" value="Unassembled WGS sequence"/>
</dbReference>
<keyword evidence="8 13" id="KW-0547">Nucleotide-binding</keyword>
<evidence type="ECO:0000256" key="4">
    <source>
        <dbReference type="ARBA" id="ARBA00016436"/>
    </source>
</evidence>
<dbReference type="HAMAP" id="MF_00409">
    <property type="entry name" value="LpxK"/>
    <property type="match status" value="1"/>
</dbReference>
<dbReference type="InterPro" id="IPR003758">
    <property type="entry name" value="LpxK"/>
</dbReference>
<keyword evidence="7 13" id="KW-0808">Transferase</keyword>
<dbReference type="SUPFAM" id="SSF52540">
    <property type="entry name" value="P-loop containing nucleoside triphosphate hydrolases"/>
    <property type="match status" value="1"/>
</dbReference>
<keyword evidence="15" id="KW-1185">Reference proteome</keyword>
<evidence type="ECO:0000313" key="15">
    <source>
        <dbReference type="Proteomes" id="UP000647424"/>
    </source>
</evidence>
<dbReference type="EMBL" id="JACYFT010000004">
    <property type="protein sequence ID" value="MBD8051876.1"/>
    <property type="molecule type" value="Genomic_DNA"/>
</dbReference>
<dbReference type="GO" id="GO:0009245">
    <property type="term" value="P:lipid A biosynthetic process"/>
    <property type="evidence" value="ECO:0007669"/>
    <property type="project" value="UniProtKB-UniRule"/>
</dbReference>
<dbReference type="EC" id="2.7.1.130" evidence="3 13"/>
<evidence type="ECO:0000256" key="10">
    <source>
        <dbReference type="ARBA" id="ARBA00022840"/>
    </source>
</evidence>